<protein>
    <recommendedName>
        <fullName evidence="1">ISXO2-like transposase domain-containing protein</fullName>
    </recommendedName>
</protein>
<keyword evidence="3" id="KW-1185">Reference proteome</keyword>
<dbReference type="OrthoDB" id="6052740at2759"/>
<sequence>MENLGTPLLDRAPKAINWYAVVSSQESIVPYMMDNGLLKKEMTCTHCASDMNLCKRKDISDSLQWKCPACLLTSSIRRSSIFEKSKLPLRKLMELVYYFGIDLQIYEVEKLSDISHVSVIEWFDQFRIVCKESLTNDPVLLGSNSEHLIEIDESLFGKKRKYHRGTGKQDTWVFGMVEKGSRKVILQIVEKRDRKTLLPIIQENVAEGAHINSDCWAAYNTLEKEGFVHKTVNHSKEFKAQDGTCTNEIEGIWGLAKLKIKSMKGKSKLPLRKLMELVYYFGIDLQIYEVEKLSDISHVSVIEWFEQFRIVCKESLTNDPVLLGSNSEHLIEID</sequence>
<reference evidence="2" key="1">
    <citation type="submission" date="2018-11" db="EMBL/GenBank/DDBJ databases">
        <authorList>
            <person name="Alioto T."/>
            <person name="Alioto T."/>
        </authorList>
    </citation>
    <scope>NUCLEOTIDE SEQUENCE</scope>
</reference>
<dbReference type="Pfam" id="PF12762">
    <property type="entry name" value="DDE_Tnp_IS1595"/>
    <property type="match status" value="1"/>
</dbReference>
<dbReference type="AlphaFoldDB" id="A0A8B6FK39"/>
<evidence type="ECO:0000259" key="1">
    <source>
        <dbReference type="SMART" id="SM01126"/>
    </source>
</evidence>
<dbReference type="PANTHER" id="PTHR47163:SF2">
    <property type="entry name" value="SI:DKEY-17M8.2"/>
    <property type="match status" value="1"/>
</dbReference>
<feature type="domain" description="ISXO2-like transposase" evidence="1">
    <location>
        <begin position="139"/>
        <end position="265"/>
    </location>
</feature>
<comment type="caution">
    <text evidence="2">The sequence shown here is derived from an EMBL/GenBank/DDBJ whole genome shotgun (WGS) entry which is preliminary data.</text>
</comment>
<proteinExistence type="predicted"/>
<organism evidence="2 3">
    <name type="scientific">Mytilus galloprovincialis</name>
    <name type="common">Mediterranean mussel</name>
    <dbReference type="NCBI Taxonomy" id="29158"/>
    <lineage>
        <taxon>Eukaryota</taxon>
        <taxon>Metazoa</taxon>
        <taxon>Spiralia</taxon>
        <taxon>Lophotrochozoa</taxon>
        <taxon>Mollusca</taxon>
        <taxon>Bivalvia</taxon>
        <taxon>Autobranchia</taxon>
        <taxon>Pteriomorphia</taxon>
        <taxon>Mytilida</taxon>
        <taxon>Mytiloidea</taxon>
        <taxon>Mytilidae</taxon>
        <taxon>Mytilinae</taxon>
        <taxon>Mytilus</taxon>
    </lineage>
</organism>
<dbReference type="InterPro" id="IPR053164">
    <property type="entry name" value="IS1016-like_transposase"/>
</dbReference>
<gene>
    <name evidence="2" type="ORF">MGAL_10B003403</name>
</gene>
<dbReference type="PANTHER" id="PTHR47163">
    <property type="entry name" value="DDE_TNP_IS1595 DOMAIN-CONTAINING PROTEIN"/>
    <property type="match status" value="1"/>
</dbReference>
<dbReference type="NCBIfam" id="NF033547">
    <property type="entry name" value="transpos_IS1595"/>
    <property type="match status" value="1"/>
</dbReference>
<evidence type="ECO:0000313" key="3">
    <source>
        <dbReference type="Proteomes" id="UP000596742"/>
    </source>
</evidence>
<dbReference type="InterPro" id="IPR024445">
    <property type="entry name" value="Tnp_ISXO2-like"/>
</dbReference>
<name>A0A8B6FK39_MYTGA</name>
<dbReference type="EMBL" id="UYJE01007069">
    <property type="protein sequence ID" value="VDI51499.1"/>
    <property type="molecule type" value="Genomic_DNA"/>
</dbReference>
<evidence type="ECO:0000313" key="2">
    <source>
        <dbReference type="EMBL" id="VDI51499.1"/>
    </source>
</evidence>
<accession>A0A8B6FK39</accession>
<dbReference type="SMART" id="SM01126">
    <property type="entry name" value="DDE_Tnp_IS1595"/>
    <property type="match status" value="1"/>
</dbReference>
<dbReference type="Proteomes" id="UP000596742">
    <property type="component" value="Unassembled WGS sequence"/>
</dbReference>